<evidence type="ECO:0000256" key="1">
    <source>
        <dbReference type="SAM" id="MobiDB-lite"/>
    </source>
</evidence>
<reference evidence="2" key="1">
    <citation type="submission" date="2021-01" db="EMBL/GenBank/DDBJ databases">
        <authorList>
            <person name="Corre E."/>
            <person name="Pelletier E."/>
            <person name="Niang G."/>
            <person name="Scheremetjew M."/>
            <person name="Finn R."/>
            <person name="Kale V."/>
            <person name="Holt S."/>
            <person name="Cochrane G."/>
            <person name="Meng A."/>
            <person name="Brown T."/>
            <person name="Cohen L."/>
        </authorList>
    </citation>
    <scope>NUCLEOTIDE SEQUENCE</scope>
    <source>
        <strain evidence="2">CCMP1594</strain>
    </source>
</reference>
<name>A0A7S4FU24_9EUGL</name>
<protein>
    <submittedName>
        <fullName evidence="2">Uncharacterized protein</fullName>
    </submittedName>
</protein>
<evidence type="ECO:0000313" key="2">
    <source>
        <dbReference type="EMBL" id="CAE0813116.1"/>
    </source>
</evidence>
<feature type="region of interest" description="Disordered" evidence="1">
    <location>
        <begin position="83"/>
        <end position="102"/>
    </location>
</feature>
<feature type="compositionally biased region" description="Polar residues" evidence="1">
    <location>
        <begin position="91"/>
        <end position="102"/>
    </location>
</feature>
<proteinExistence type="predicted"/>
<accession>A0A7S4FU24</accession>
<dbReference type="AlphaFoldDB" id="A0A7S4FU24"/>
<organism evidence="2">
    <name type="scientific">Eutreptiella gymnastica</name>
    <dbReference type="NCBI Taxonomy" id="73025"/>
    <lineage>
        <taxon>Eukaryota</taxon>
        <taxon>Discoba</taxon>
        <taxon>Euglenozoa</taxon>
        <taxon>Euglenida</taxon>
        <taxon>Spirocuta</taxon>
        <taxon>Euglenophyceae</taxon>
        <taxon>Eutreptiales</taxon>
        <taxon>Eutreptiaceae</taxon>
        <taxon>Eutreptiella</taxon>
    </lineage>
</organism>
<dbReference type="EMBL" id="HBJA01069110">
    <property type="protein sequence ID" value="CAE0813116.1"/>
    <property type="molecule type" value="Transcribed_RNA"/>
</dbReference>
<gene>
    <name evidence="2" type="ORF">EGYM00163_LOCUS24267</name>
</gene>
<feature type="compositionally biased region" description="Polar residues" evidence="1">
    <location>
        <begin position="54"/>
        <end position="64"/>
    </location>
</feature>
<sequence>MSLPGDPELTVLPSVELNIAHIGKTYIKTHASAAGSVLQTLPCNSIPQHGIRTAQTSMQSNTGNPAKLSHHGHHEQDLYAAVRDPDCPLRQPSNIQHSAGGG</sequence>
<feature type="region of interest" description="Disordered" evidence="1">
    <location>
        <begin position="54"/>
        <end position="78"/>
    </location>
</feature>